<dbReference type="Proteomes" id="UP000266183">
    <property type="component" value="Chromosome"/>
</dbReference>
<gene>
    <name evidence="2" type="ORF">D4L85_15050</name>
</gene>
<reference evidence="3" key="1">
    <citation type="submission" date="2018-09" db="EMBL/GenBank/DDBJ databases">
        <title>Chryseolinea sp. KIS68-18 isolated from soil.</title>
        <authorList>
            <person name="Weon H.-Y."/>
            <person name="Kwon S.-W."/>
            <person name="Lee S.A."/>
        </authorList>
    </citation>
    <scope>NUCLEOTIDE SEQUENCE [LARGE SCALE GENOMIC DNA]</scope>
    <source>
        <strain evidence="3">KIS68-18</strain>
    </source>
</reference>
<name>A0A385SLW0_9BACT</name>
<feature type="region of interest" description="Disordered" evidence="1">
    <location>
        <begin position="1"/>
        <end position="56"/>
    </location>
</feature>
<keyword evidence="3" id="KW-1185">Reference proteome</keyword>
<proteinExistence type="predicted"/>
<evidence type="ECO:0000313" key="2">
    <source>
        <dbReference type="EMBL" id="AYB31802.1"/>
    </source>
</evidence>
<feature type="compositionally biased region" description="Basic residues" evidence="1">
    <location>
        <begin position="37"/>
        <end position="50"/>
    </location>
</feature>
<protein>
    <submittedName>
        <fullName evidence="2">Uncharacterized protein</fullName>
    </submittedName>
</protein>
<dbReference type="KEGG" id="chk:D4L85_15050"/>
<dbReference type="AlphaFoldDB" id="A0A385SLW0"/>
<dbReference type="EMBL" id="CP032382">
    <property type="protein sequence ID" value="AYB31802.1"/>
    <property type="molecule type" value="Genomic_DNA"/>
</dbReference>
<organism evidence="2 3">
    <name type="scientific">Chryseolinea soli</name>
    <dbReference type="NCBI Taxonomy" id="2321403"/>
    <lineage>
        <taxon>Bacteria</taxon>
        <taxon>Pseudomonadati</taxon>
        <taxon>Bacteroidota</taxon>
        <taxon>Cytophagia</taxon>
        <taxon>Cytophagales</taxon>
        <taxon>Fulvivirgaceae</taxon>
        <taxon>Chryseolinea</taxon>
    </lineage>
</organism>
<sequence length="103" mass="12245">MFLTPQSNYQTNPFPQQNHPKLTSPNHTLPGNETKRPQTKFPKRKSRKKIFPHERSISRHTPQKNDYWLLNFWLRASGSWLLNSYLSTTLTKELCSFPMNEEK</sequence>
<evidence type="ECO:0000256" key="1">
    <source>
        <dbReference type="SAM" id="MobiDB-lite"/>
    </source>
</evidence>
<feature type="compositionally biased region" description="Polar residues" evidence="1">
    <location>
        <begin position="1"/>
        <end position="31"/>
    </location>
</feature>
<accession>A0A385SLW0</accession>
<evidence type="ECO:0000313" key="3">
    <source>
        <dbReference type="Proteomes" id="UP000266183"/>
    </source>
</evidence>